<dbReference type="AlphaFoldDB" id="E3MXF3"/>
<feature type="transmembrane region" description="Helical" evidence="1">
    <location>
        <begin position="163"/>
        <end position="187"/>
    </location>
</feature>
<keyword evidence="1" id="KW-0812">Transmembrane</keyword>
<dbReference type="eggNOG" id="ENOG502TJ2Y">
    <property type="taxonomic scope" value="Eukaryota"/>
</dbReference>
<dbReference type="EMBL" id="DS268491">
    <property type="protein sequence ID" value="EFP11631.1"/>
    <property type="molecule type" value="Genomic_DNA"/>
</dbReference>
<keyword evidence="1" id="KW-1133">Transmembrane helix</keyword>
<organism evidence="3">
    <name type="scientific">Caenorhabditis remanei</name>
    <name type="common">Caenorhabditis vulgaris</name>
    <dbReference type="NCBI Taxonomy" id="31234"/>
    <lineage>
        <taxon>Eukaryota</taxon>
        <taxon>Metazoa</taxon>
        <taxon>Ecdysozoa</taxon>
        <taxon>Nematoda</taxon>
        <taxon>Chromadorea</taxon>
        <taxon>Rhabditida</taxon>
        <taxon>Rhabditina</taxon>
        <taxon>Rhabditomorpha</taxon>
        <taxon>Rhabditoidea</taxon>
        <taxon>Rhabditidae</taxon>
        <taxon>Peloderinae</taxon>
        <taxon>Caenorhabditis</taxon>
    </lineage>
</organism>
<reference evidence="2" key="1">
    <citation type="submission" date="2007-07" db="EMBL/GenBank/DDBJ databases">
        <title>PCAP assembly of the Caenorhabditis remanei genome.</title>
        <authorList>
            <consortium name="The Caenorhabditis remanei Sequencing Consortium"/>
            <person name="Wilson R.K."/>
        </authorList>
    </citation>
    <scope>NUCLEOTIDE SEQUENCE [LARGE SCALE GENOMIC DNA]</scope>
    <source>
        <strain evidence="2">PB4641</strain>
    </source>
</reference>
<gene>
    <name evidence="2" type="ORF">CRE_28901</name>
</gene>
<dbReference type="OrthoDB" id="5881296at2759"/>
<dbReference type="Proteomes" id="UP000008281">
    <property type="component" value="Unassembled WGS sequence"/>
</dbReference>
<evidence type="ECO:0000313" key="3">
    <source>
        <dbReference type="Proteomes" id="UP000008281"/>
    </source>
</evidence>
<dbReference type="OMA" id="CEIALFI"/>
<protein>
    <submittedName>
        <fullName evidence="2">Uncharacterized protein</fullName>
    </submittedName>
</protein>
<proteinExistence type="predicted"/>
<sequence length="212" mass="23837">MGNPVVYIPQFPKTPSLGCLPIRGTLLIVCAISLVASCISATEGTTYSTVSAVIGIISNSLVLFGVYKENACVLKWCQRLYFVFVVFSVIVLAVLPLHFACDFSSEFIDHTEIFQDDNSRTEFHISSGSDFRSDEYAGSVLARMFMEAVQKAVMKRQETKIRYIYGMVIGLVCEIALFIGVAFYYMVYVMIKRFKNYVMATNEFEKGRQPLV</sequence>
<feature type="transmembrane region" description="Helical" evidence="1">
    <location>
        <begin position="20"/>
        <end position="42"/>
    </location>
</feature>
<dbReference type="HOGENOM" id="CLU_1251670_0_0_1"/>
<feature type="transmembrane region" description="Helical" evidence="1">
    <location>
        <begin position="48"/>
        <end position="67"/>
    </location>
</feature>
<dbReference type="Pfam" id="PF10912">
    <property type="entry name" value="Glam1"/>
    <property type="match status" value="1"/>
</dbReference>
<dbReference type="InParanoid" id="E3MXF3"/>
<keyword evidence="3" id="KW-1185">Reference proteome</keyword>
<feature type="transmembrane region" description="Helical" evidence="1">
    <location>
        <begin position="79"/>
        <end position="99"/>
    </location>
</feature>
<dbReference type="InterPro" id="IPR024483">
    <property type="entry name" value="Glam1"/>
</dbReference>
<evidence type="ECO:0000256" key="1">
    <source>
        <dbReference type="SAM" id="Phobius"/>
    </source>
</evidence>
<dbReference type="PANTHER" id="PTHR35013">
    <property type="entry name" value="PROTEIN CBG22618-RELATED"/>
    <property type="match status" value="1"/>
</dbReference>
<name>E3MXF3_CAERE</name>
<evidence type="ECO:0000313" key="2">
    <source>
        <dbReference type="EMBL" id="EFP11631.1"/>
    </source>
</evidence>
<keyword evidence="1" id="KW-0472">Membrane</keyword>
<accession>E3MXF3</accession>
<dbReference type="PANTHER" id="PTHR35013:SF3">
    <property type="entry name" value="TRANSMEMBRANE PROTEIN"/>
    <property type="match status" value="1"/>
</dbReference>